<gene>
    <name evidence="2" type="ORF">LCGC14_1252330</name>
</gene>
<dbReference type="PANTHER" id="PTHR42912">
    <property type="entry name" value="METHYLTRANSFERASE"/>
    <property type="match status" value="1"/>
</dbReference>
<dbReference type="EMBL" id="LAZR01006873">
    <property type="protein sequence ID" value="KKM89073.1"/>
    <property type="molecule type" value="Genomic_DNA"/>
</dbReference>
<reference evidence="2" key="1">
    <citation type="journal article" date="2015" name="Nature">
        <title>Complex archaea that bridge the gap between prokaryotes and eukaryotes.</title>
        <authorList>
            <person name="Spang A."/>
            <person name="Saw J.H."/>
            <person name="Jorgensen S.L."/>
            <person name="Zaremba-Niedzwiedzka K."/>
            <person name="Martijn J."/>
            <person name="Lind A.E."/>
            <person name="van Eijk R."/>
            <person name="Schleper C."/>
            <person name="Guy L."/>
            <person name="Ettema T.J."/>
        </authorList>
    </citation>
    <scope>NUCLEOTIDE SEQUENCE</scope>
</reference>
<protein>
    <recommendedName>
        <fullName evidence="1">Methyltransferase type 11 domain-containing protein</fullName>
    </recommendedName>
</protein>
<comment type="caution">
    <text evidence="2">The sequence shown here is derived from an EMBL/GenBank/DDBJ whole genome shotgun (WGS) entry which is preliminary data.</text>
</comment>
<dbReference type="InterPro" id="IPR013216">
    <property type="entry name" value="Methyltransf_11"/>
</dbReference>
<dbReference type="InterPro" id="IPR029063">
    <property type="entry name" value="SAM-dependent_MTases_sf"/>
</dbReference>
<accession>A0A0F9L627</accession>
<dbReference type="AlphaFoldDB" id="A0A0F9L627"/>
<organism evidence="2">
    <name type="scientific">marine sediment metagenome</name>
    <dbReference type="NCBI Taxonomy" id="412755"/>
    <lineage>
        <taxon>unclassified sequences</taxon>
        <taxon>metagenomes</taxon>
        <taxon>ecological metagenomes</taxon>
    </lineage>
</organism>
<dbReference type="SUPFAM" id="SSF53335">
    <property type="entry name" value="S-adenosyl-L-methionine-dependent methyltransferases"/>
    <property type="match status" value="1"/>
</dbReference>
<dbReference type="GO" id="GO:0008757">
    <property type="term" value="F:S-adenosylmethionine-dependent methyltransferase activity"/>
    <property type="evidence" value="ECO:0007669"/>
    <property type="project" value="InterPro"/>
</dbReference>
<dbReference type="PANTHER" id="PTHR42912:SF80">
    <property type="entry name" value="METHYLTRANSFERASE DOMAIN-CONTAINING PROTEIN"/>
    <property type="match status" value="1"/>
</dbReference>
<name>A0A0F9L627_9ZZZZ</name>
<proteinExistence type="predicted"/>
<dbReference type="Pfam" id="PF08241">
    <property type="entry name" value="Methyltransf_11"/>
    <property type="match status" value="1"/>
</dbReference>
<dbReference type="InterPro" id="IPR050508">
    <property type="entry name" value="Methyltransf_Superfamily"/>
</dbReference>
<evidence type="ECO:0000259" key="1">
    <source>
        <dbReference type="Pfam" id="PF08241"/>
    </source>
</evidence>
<dbReference type="CDD" id="cd02440">
    <property type="entry name" value="AdoMet_MTases"/>
    <property type="match status" value="1"/>
</dbReference>
<feature type="domain" description="Methyltransferase type 11" evidence="1">
    <location>
        <begin position="48"/>
        <end position="133"/>
    </location>
</feature>
<dbReference type="Gene3D" id="3.40.50.150">
    <property type="entry name" value="Vaccinia Virus protein VP39"/>
    <property type="match status" value="1"/>
</dbReference>
<evidence type="ECO:0000313" key="2">
    <source>
        <dbReference type="EMBL" id="KKM89073.1"/>
    </source>
</evidence>
<sequence length="225" mass="25507">MKDMSWQVFNKFHHKYDEWFDKSPGKEIFELEVQCLKKAFGGTSKPWLEIGIGTGRFTEKLGIDFGVDPSEEMLKKALERGIKVVKGVAEHLPFPPNSFAGVAIIVTLCFLDDPEKALKECFYILRKGGILVLGIVPRKSSWGRSYLNKKKKGHPFYCAAHFYSTQEVINLSEKIGFELEVLFSTLFEGPEECAQIRLYPPKPGWVKKAGFVCIKMRKPDQAVPG</sequence>